<dbReference type="InterPro" id="IPR022749">
    <property type="entry name" value="D12N6_MeTrfase_N"/>
</dbReference>
<dbReference type="GO" id="GO:0009307">
    <property type="term" value="P:DNA restriction-modification system"/>
    <property type="evidence" value="ECO:0007669"/>
    <property type="project" value="UniProtKB-KW"/>
</dbReference>
<protein>
    <recommendedName>
        <fullName evidence="1">site-specific DNA-methyltransferase (adenine-specific)</fullName>
        <ecNumber evidence="1">2.1.1.72</ecNumber>
    </recommendedName>
</protein>
<keyword evidence="2" id="KW-0489">Methyltransferase</keyword>
<accession>X0Z5U1</accession>
<dbReference type="Pfam" id="PF12161">
    <property type="entry name" value="HsdM_N"/>
    <property type="match status" value="1"/>
</dbReference>
<dbReference type="AlphaFoldDB" id="X0Z5U1"/>
<evidence type="ECO:0000259" key="8">
    <source>
        <dbReference type="Pfam" id="PF12161"/>
    </source>
</evidence>
<dbReference type="InterPro" id="IPR029063">
    <property type="entry name" value="SAM-dependent_MTases_sf"/>
</dbReference>
<dbReference type="GO" id="GO:0008170">
    <property type="term" value="F:N-methyltransferase activity"/>
    <property type="evidence" value="ECO:0007669"/>
    <property type="project" value="InterPro"/>
</dbReference>
<evidence type="ECO:0000256" key="2">
    <source>
        <dbReference type="ARBA" id="ARBA00022603"/>
    </source>
</evidence>
<keyword evidence="4" id="KW-0949">S-adenosyl-L-methionine</keyword>
<organism evidence="9">
    <name type="scientific">marine sediment metagenome</name>
    <dbReference type="NCBI Taxonomy" id="412755"/>
    <lineage>
        <taxon>unclassified sequences</taxon>
        <taxon>metagenomes</taxon>
        <taxon>ecological metagenomes</taxon>
    </lineage>
</organism>
<evidence type="ECO:0000256" key="6">
    <source>
        <dbReference type="ARBA" id="ARBA00047942"/>
    </source>
</evidence>
<dbReference type="GO" id="GO:0032259">
    <property type="term" value="P:methylation"/>
    <property type="evidence" value="ECO:0007669"/>
    <property type="project" value="UniProtKB-KW"/>
</dbReference>
<dbReference type="SUPFAM" id="SSF53335">
    <property type="entry name" value="S-adenosyl-L-methionine-dependent methyltransferases"/>
    <property type="match status" value="1"/>
</dbReference>
<dbReference type="GO" id="GO:0003677">
    <property type="term" value="F:DNA binding"/>
    <property type="evidence" value="ECO:0007669"/>
    <property type="project" value="InterPro"/>
</dbReference>
<sequence>MPQLENIEAIEKRLWNAADTLRANSNYASNEYFMPVMGLVFLRHAYSRYLAVKDEIEANLPTRGGEKRALTKEDFGKKSAIFLQPETQFDYLVDLKDSDDRAKAIINAMESIEEDYESLRGTLPKKEYRELDNEILGQLLRALNPEELKKVDGDVFGRIYEYFLTQFADQKAHDGGEFFTPVSLVSLIANALEPKQGTLLDPACGSGGMFVQSARFVEKLHENPSDKLSFYGLEKNSTTINLAKMNLAVHGLVGDIKKAITYYEDPHNLHKKADFVMANPPFNVDEIDADKIKNDPRLHFGLPGVNKKGKVSNGNYIWISYFYSYLTKQGRAGFVMSSQASSAGKGEAKVRQKIIETGHVDIMIAIRSNFFYTRTVPCELWFFNKA</sequence>
<evidence type="ECO:0000259" key="7">
    <source>
        <dbReference type="Pfam" id="PF02384"/>
    </source>
</evidence>
<dbReference type="InterPro" id="IPR003356">
    <property type="entry name" value="DNA_methylase_A-5"/>
</dbReference>
<feature type="domain" description="N6 adenine-specific DNA methyltransferase N-terminal" evidence="8">
    <location>
        <begin position="10"/>
        <end position="141"/>
    </location>
</feature>
<name>X0Z5U1_9ZZZZ</name>
<dbReference type="Pfam" id="PF02384">
    <property type="entry name" value="N6_Mtase"/>
    <property type="match status" value="1"/>
</dbReference>
<reference evidence="9" key="1">
    <citation type="journal article" date="2014" name="Front. Microbiol.">
        <title>High frequency of phylogenetically diverse reductive dehalogenase-homologous genes in deep subseafloor sedimentary metagenomes.</title>
        <authorList>
            <person name="Kawai M."/>
            <person name="Futagami T."/>
            <person name="Toyoda A."/>
            <person name="Takaki Y."/>
            <person name="Nishi S."/>
            <person name="Hori S."/>
            <person name="Arai W."/>
            <person name="Tsubouchi T."/>
            <person name="Morono Y."/>
            <person name="Uchiyama I."/>
            <person name="Ito T."/>
            <person name="Fujiyama A."/>
            <person name="Inagaki F."/>
            <person name="Takami H."/>
        </authorList>
    </citation>
    <scope>NUCLEOTIDE SEQUENCE</scope>
    <source>
        <strain evidence="9">Expedition CK06-06</strain>
    </source>
</reference>
<evidence type="ECO:0000256" key="3">
    <source>
        <dbReference type="ARBA" id="ARBA00022679"/>
    </source>
</evidence>
<dbReference type="PANTHER" id="PTHR42998:SF1">
    <property type="entry name" value="TYPE I RESTRICTION ENZYME HINDI METHYLASE SUBUNIT"/>
    <property type="match status" value="1"/>
</dbReference>
<dbReference type="Gene3D" id="1.20.1260.30">
    <property type="match status" value="1"/>
</dbReference>
<feature type="non-terminal residue" evidence="9">
    <location>
        <position position="386"/>
    </location>
</feature>
<dbReference type="InterPro" id="IPR038333">
    <property type="entry name" value="T1MK-like_N_sf"/>
</dbReference>
<dbReference type="InterPro" id="IPR052916">
    <property type="entry name" value="Type-I_RE_MTase_Subunit"/>
</dbReference>
<comment type="caution">
    <text evidence="9">The sequence shown here is derived from an EMBL/GenBank/DDBJ whole genome shotgun (WGS) entry which is preliminary data.</text>
</comment>
<dbReference type="EC" id="2.1.1.72" evidence="1"/>
<dbReference type="EMBL" id="BART01001208">
    <property type="protein sequence ID" value="GAG64469.1"/>
    <property type="molecule type" value="Genomic_DNA"/>
</dbReference>
<evidence type="ECO:0000256" key="5">
    <source>
        <dbReference type="ARBA" id="ARBA00022747"/>
    </source>
</evidence>
<proteinExistence type="predicted"/>
<dbReference type="CDD" id="cd02440">
    <property type="entry name" value="AdoMet_MTases"/>
    <property type="match status" value="1"/>
</dbReference>
<dbReference type="PANTHER" id="PTHR42998">
    <property type="entry name" value="TYPE I RESTRICTION ENZYME HINDVIIP M PROTEIN-RELATED"/>
    <property type="match status" value="1"/>
</dbReference>
<comment type="catalytic activity">
    <reaction evidence="6">
        <text>a 2'-deoxyadenosine in DNA + S-adenosyl-L-methionine = an N(6)-methyl-2'-deoxyadenosine in DNA + S-adenosyl-L-homocysteine + H(+)</text>
        <dbReference type="Rhea" id="RHEA:15197"/>
        <dbReference type="Rhea" id="RHEA-COMP:12418"/>
        <dbReference type="Rhea" id="RHEA-COMP:12419"/>
        <dbReference type="ChEBI" id="CHEBI:15378"/>
        <dbReference type="ChEBI" id="CHEBI:57856"/>
        <dbReference type="ChEBI" id="CHEBI:59789"/>
        <dbReference type="ChEBI" id="CHEBI:90615"/>
        <dbReference type="ChEBI" id="CHEBI:90616"/>
        <dbReference type="EC" id="2.1.1.72"/>
    </reaction>
</comment>
<evidence type="ECO:0000256" key="1">
    <source>
        <dbReference type="ARBA" id="ARBA00011900"/>
    </source>
</evidence>
<dbReference type="Gene3D" id="3.40.50.150">
    <property type="entry name" value="Vaccinia Virus protein VP39"/>
    <property type="match status" value="1"/>
</dbReference>
<gene>
    <name evidence="9" type="ORF">S01H4_04486</name>
</gene>
<keyword evidence="5" id="KW-0680">Restriction system</keyword>
<dbReference type="GO" id="GO:0009007">
    <property type="term" value="F:site-specific DNA-methyltransferase (adenine-specific) activity"/>
    <property type="evidence" value="ECO:0007669"/>
    <property type="project" value="UniProtKB-EC"/>
</dbReference>
<evidence type="ECO:0000313" key="9">
    <source>
        <dbReference type="EMBL" id="GAG64469.1"/>
    </source>
</evidence>
<evidence type="ECO:0000256" key="4">
    <source>
        <dbReference type="ARBA" id="ARBA00022691"/>
    </source>
</evidence>
<feature type="domain" description="DNA methylase adenine-specific" evidence="7">
    <location>
        <begin position="153"/>
        <end position="385"/>
    </location>
</feature>
<dbReference type="PRINTS" id="PR00507">
    <property type="entry name" value="N12N6MTFRASE"/>
</dbReference>
<keyword evidence="3" id="KW-0808">Transferase</keyword>